<evidence type="ECO:0000313" key="4">
    <source>
        <dbReference type="Proteomes" id="UP000184499"/>
    </source>
</evidence>
<feature type="region of interest" description="Disordered" evidence="1">
    <location>
        <begin position="39"/>
        <end position="120"/>
    </location>
</feature>
<name>A0A1L9UA40_ASPBC</name>
<dbReference type="RefSeq" id="XP_067475757.1">
    <property type="nucleotide sequence ID" value="XM_067625693.1"/>
</dbReference>
<dbReference type="AlphaFoldDB" id="A0A1L9UA40"/>
<evidence type="ECO:0000256" key="1">
    <source>
        <dbReference type="SAM" id="MobiDB-lite"/>
    </source>
</evidence>
<feature type="compositionally biased region" description="Polar residues" evidence="1">
    <location>
        <begin position="51"/>
        <end position="60"/>
    </location>
</feature>
<keyword evidence="2" id="KW-0732">Signal</keyword>
<dbReference type="EMBL" id="KV878690">
    <property type="protein sequence ID" value="OJJ68508.1"/>
    <property type="molecule type" value="Genomic_DNA"/>
</dbReference>
<dbReference type="VEuPathDB" id="FungiDB:ASPBRDRAFT_46711"/>
<organism evidence="3 4">
    <name type="scientific">Aspergillus brasiliensis (strain CBS 101740 / IMI 381727 / IBT 21946)</name>
    <dbReference type="NCBI Taxonomy" id="767769"/>
    <lineage>
        <taxon>Eukaryota</taxon>
        <taxon>Fungi</taxon>
        <taxon>Dikarya</taxon>
        <taxon>Ascomycota</taxon>
        <taxon>Pezizomycotina</taxon>
        <taxon>Eurotiomycetes</taxon>
        <taxon>Eurotiomycetidae</taxon>
        <taxon>Eurotiales</taxon>
        <taxon>Aspergillaceae</taxon>
        <taxon>Aspergillus</taxon>
        <taxon>Aspergillus subgen. Circumdati</taxon>
    </lineage>
</organism>
<dbReference type="OrthoDB" id="4507110at2759"/>
<evidence type="ECO:0000256" key="2">
    <source>
        <dbReference type="SAM" id="SignalP"/>
    </source>
</evidence>
<feature type="chain" id="PRO_5012566942" evidence="2">
    <location>
        <begin position="27"/>
        <end position="142"/>
    </location>
</feature>
<feature type="compositionally biased region" description="Basic and acidic residues" evidence="1">
    <location>
        <begin position="90"/>
        <end position="120"/>
    </location>
</feature>
<protein>
    <submittedName>
        <fullName evidence="3">Uncharacterized protein</fullName>
    </submittedName>
</protein>
<dbReference type="OMA" id="ITVQKAF"/>
<dbReference type="Proteomes" id="UP000184499">
    <property type="component" value="Unassembled WGS sequence"/>
</dbReference>
<proteinExistence type="predicted"/>
<feature type="compositionally biased region" description="Low complexity" evidence="1">
    <location>
        <begin position="39"/>
        <end position="50"/>
    </location>
</feature>
<gene>
    <name evidence="3" type="ORF">ASPBRDRAFT_46711</name>
</gene>
<feature type="signal peptide" evidence="2">
    <location>
        <begin position="1"/>
        <end position="26"/>
    </location>
</feature>
<sequence length="142" mass="15522">MWFSRNITVQKAFLLSSLLLASGVSAAAIPANLADPASVSVTSTNTHVSTGQGDSQSTSLPYEGVPDCRFCRENDDDEQTTSDSVTQVNRDGHTIEARTDDDADKKKAEEEEKEEKELEKKLDEKCHGNAMCKIISVATYSY</sequence>
<keyword evidence="4" id="KW-1185">Reference proteome</keyword>
<evidence type="ECO:0000313" key="3">
    <source>
        <dbReference type="EMBL" id="OJJ68508.1"/>
    </source>
</evidence>
<accession>A0A1L9UA40</accession>
<reference evidence="4" key="1">
    <citation type="journal article" date="2017" name="Genome Biol.">
        <title>Comparative genomics reveals high biological diversity and specific adaptations in the industrially and medically important fungal genus Aspergillus.</title>
        <authorList>
            <person name="de Vries R.P."/>
            <person name="Riley R."/>
            <person name="Wiebenga A."/>
            <person name="Aguilar-Osorio G."/>
            <person name="Amillis S."/>
            <person name="Uchima C.A."/>
            <person name="Anderluh G."/>
            <person name="Asadollahi M."/>
            <person name="Askin M."/>
            <person name="Barry K."/>
            <person name="Battaglia E."/>
            <person name="Bayram O."/>
            <person name="Benocci T."/>
            <person name="Braus-Stromeyer S.A."/>
            <person name="Caldana C."/>
            <person name="Canovas D."/>
            <person name="Cerqueira G.C."/>
            <person name="Chen F."/>
            <person name="Chen W."/>
            <person name="Choi C."/>
            <person name="Clum A."/>
            <person name="Dos Santos R.A."/>
            <person name="Damasio A.R."/>
            <person name="Diallinas G."/>
            <person name="Emri T."/>
            <person name="Fekete E."/>
            <person name="Flipphi M."/>
            <person name="Freyberg S."/>
            <person name="Gallo A."/>
            <person name="Gournas C."/>
            <person name="Habgood R."/>
            <person name="Hainaut M."/>
            <person name="Harispe M.L."/>
            <person name="Henrissat B."/>
            <person name="Hilden K.S."/>
            <person name="Hope R."/>
            <person name="Hossain A."/>
            <person name="Karabika E."/>
            <person name="Karaffa L."/>
            <person name="Karanyi Z."/>
            <person name="Krasevec N."/>
            <person name="Kuo A."/>
            <person name="Kusch H."/>
            <person name="LaButti K."/>
            <person name="Lagendijk E.L."/>
            <person name="Lapidus A."/>
            <person name="Levasseur A."/>
            <person name="Lindquist E."/>
            <person name="Lipzen A."/>
            <person name="Logrieco A.F."/>
            <person name="MacCabe A."/>
            <person name="Maekelae M.R."/>
            <person name="Malavazi I."/>
            <person name="Melin P."/>
            <person name="Meyer V."/>
            <person name="Mielnichuk N."/>
            <person name="Miskei M."/>
            <person name="Molnar A.P."/>
            <person name="Mule G."/>
            <person name="Ngan C.Y."/>
            <person name="Orejas M."/>
            <person name="Orosz E."/>
            <person name="Ouedraogo J.P."/>
            <person name="Overkamp K.M."/>
            <person name="Park H.-S."/>
            <person name="Perrone G."/>
            <person name="Piumi F."/>
            <person name="Punt P.J."/>
            <person name="Ram A.F."/>
            <person name="Ramon A."/>
            <person name="Rauscher S."/>
            <person name="Record E."/>
            <person name="Riano-Pachon D.M."/>
            <person name="Robert V."/>
            <person name="Roehrig J."/>
            <person name="Ruller R."/>
            <person name="Salamov A."/>
            <person name="Salih N.S."/>
            <person name="Samson R.A."/>
            <person name="Sandor E."/>
            <person name="Sanguinetti M."/>
            <person name="Schuetze T."/>
            <person name="Sepcic K."/>
            <person name="Shelest E."/>
            <person name="Sherlock G."/>
            <person name="Sophianopoulou V."/>
            <person name="Squina F.M."/>
            <person name="Sun H."/>
            <person name="Susca A."/>
            <person name="Todd R.B."/>
            <person name="Tsang A."/>
            <person name="Unkles S.E."/>
            <person name="van de Wiele N."/>
            <person name="van Rossen-Uffink D."/>
            <person name="Oliveira J.V."/>
            <person name="Vesth T.C."/>
            <person name="Visser J."/>
            <person name="Yu J.-H."/>
            <person name="Zhou M."/>
            <person name="Andersen M.R."/>
            <person name="Archer D.B."/>
            <person name="Baker S.E."/>
            <person name="Benoit I."/>
            <person name="Brakhage A.A."/>
            <person name="Braus G.H."/>
            <person name="Fischer R."/>
            <person name="Frisvad J.C."/>
            <person name="Goldman G.H."/>
            <person name="Houbraken J."/>
            <person name="Oakley B."/>
            <person name="Pocsi I."/>
            <person name="Scazzocchio C."/>
            <person name="Seiboth B."/>
            <person name="vanKuyk P.A."/>
            <person name="Wortman J."/>
            <person name="Dyer P.S."/>
            <person name="Grigoriev I.V."/>
        </authorList>
    </citation>
    <scope>NUCLEOTIDE SEQUENCE [LARGE SCALE GENOMIC DNA]</scope>
    <source>
        <strain evidence="4">CBS 101740 / IMI 381727 / IBT 21946</strain>
    </source>
</reference>
<dbReference type="GeneID" id="93578181"/>